<organism evidence="11">
    <name type="scientific">hydrothermal vent metagenome</name>
    <dbReference type="NCBI Taxonomy" id="652676"/>
    <lineage>
        <taxon>unclassified sequences</taxon>
        <taxon>metagenomes</taxon>
        <taxon>ecological metagenomes</taxon>
    </lineage>
</organism>
<dbReference type="InterPro" id="IPR036942">
    <property type="entry name" value="Beta-barrel_TonB_sf"/>
</dbReference>
<evidence type="ECO:0000256" key="6">
    <source>
        <dbReference type="ARBA" id="ARBA00023065"/>
    </source>
</evidence>
<dbReference type="GO" id="GO:0009279">
    <property type="term" value="C:cell outer membrane"/>
    <property type="evidence" value="ECO:0007669"/>
    <property type="project" value="UniProtKB-SubCell"/>
</dbReference>
<dbReference type="PANTHER" id="PTHR32552:SF81">
    <property type="entry name" value="TONB-DEPENDENT OUTER MEMBRANE RECEPTOR"/>
    <property type="match status" value="1"/>
</dbReference>
<dbReference type="GO" id="GO:0006826">
    <property type="term" value="P:iron ion transport"/>
    <property type="evidence" value="ECO:0007669"/>
    <property type="project" value="UniProtKB-KW"/>
</dbReference>
<keyword evidence="2" id="KW-0813">Transport</keyword>
<gene>
    <name evidence="11" type="ORF">MNBD_ALPHA04-2101</name>
</gene>
<evidence type="ECO:0000256" key="4">
    <source>
        <dbReference type="ARBA" id="ARBA00022692"/>
    </source>
</evidence>
<keyword evidence="11" id="KW-0675">Receptor</keyword>
<evidence type="ECO:0000313" key="11">
    <source>
        <dbReference type="EMBL" id="VAV88800.1"/>
    </source>
</evidence>
<keyword evidence="8" id="KW-0472">Membrane</keyword>
<evidence type="ECO:0000256" key="9">
    <source>
        <dbReference type="ARBA" id="ARBA00023237"/>
    </source>
</evidence>
<evidence type="ECO:0000256" key="7">
    <source>
        <dbReference type="ARBA" id="ARBA00023077"/>
    </source>
</evidence>
<dbReference type="InterPro" id="IPR000531">
    <property type="entry name" value="Beta-barrel_TonB"/>
</dbReference>
<dbReference type="SUPFAM" id="SSF56935">
    <property type="entry name" value="Porins"/>
    <property type="match status" value="1"/>
</dbReference>
<proteinExistence type="predicted"/>
<dbReference type="Pfam" id="PF00593">
    <property type="entry name" value="TonB_dep_Rec_b-barrel"/>
    <property type="match status" value="1"/>
</dbReference>
<dbReference type="InterPro" id="IPR039426">
    <property type="entry name" value="TonB-dep_rcpt-like"/>
</dbReference>
<keyword evidence="7" id="KW-0798">TonB box</keyword>
<name>A0A3B0R6H2_9ZZZZ</name>
<keyword evidence="5" id="KW-0408">Iron</keyword>
<evidence type="ECO:0000256" key="3">
    <source>
        <dbReference type="ARBA" id="ARBA00022496"/>
    </source>
</evidence>
<keyword evidence="4" id="KW-0812">Transmembrane</keyword>
<comment type="subcellular location">
    <subcellularLocation>
        <location evidence="1">Cell outer membrane</location>
        <topology evidence="1">Multi-pass membrane protein</topology>
    </subcellularLocation>
</comment>
<evidence type="ECO:0000256" key="5">
    <source>
        <dbReference type="ARBA" id="ARBA00023004"/>
    </source>
</evidence>
<evidence type="ECO:0000256" key="2">
    <source>
        <dbReference type="ARBA" id="ARBA00022448"/>
    </source>
</evidence>
<sequence length="157" mass="17058">VRGAEAELRLRPVDGFTIDATLGLLDAKYDQLNPGATVTTDLRLTRTPKFTMSIGAEYTLPLSDALDLTLRGDYSYQSSQALDPANTAILIQDGYGLLNGRVTLASSSSDWEISLYGKNLTNELYLQSGLTTLDSFGIVEGSYGLPLEWGIATKIRF</sequence>
<feature type="non-terminal residue" evidence="11">
    <location>
        <position position="1"/>
    </location>
</feature>
<dbReference type="EMBL" id="UOEF01000058">
    <property type="protein sequence ID" value="VAV88800.1"/>
    <property type="molecule type" value="Genomic_DNA"/>
</dbReference>
<evidence type="ECO:0000256" key="1">
    <source>
        <dbReference type="ARBA" id="ARBA00004571"/>
    </source>
</evidence>
<dbReference type="Gene3D" id="2.40.170.20">
    <property type="entry name" value="TonB-dependent receptor, beta-barrel domain"/>
    <property type="match status" value="1"/>
</dbReference>
<protein>
    <submittedName>
        <fullName evidence="11">TonB-dependent receptor</fullName>
    </submittedName>
</protein>
<keyword evidence="3" id="KW-0410">Iron transport</keyword>
<feature type="domain" description="TonB-dependent receptor-like beta-barrel" evidence="10">
    <location>
        <begin position="1"/>
        <end position="120"/>
    </location>
</feature>
<accession>A0A3B0R6H2</accession>
<evidence type="ECO:0000259" key="10">
    <source>
        <dbReference type="Pfam" id="PF00593"/>
    </source>
</evidence>
<dbReference type="AlphaFoldDB" id="A0A3B0R6H2"/>
<keyword evidence="9" id="KW-0998">Cell outer membrane</keyword>
<reference evidence="11" key="1">
    <citation type="submission" date="2018-06" db="EMBL/GenBank/DDBJ databases">
        <authorList>
            <person name="Zhirakovskaya E."/>
        </authorList>
    </citation>
    <scope>NUCLEOTIDE SEQUENCE</scope>
</reference>
<keyword evidence="6" id="KW-0406">Ion transport</keyword>
<dbReference type="PANTHER" id="PTHR32552">
    <property type="entry name" value="FERRICHROME IRON RECEPTOR-RELATED"/>
    <property type="match status" value="1"/>
</dbReference>
<evidence type="ECO:0000256" key="8">
    <source>
        <dbReference type="ARBA" id="ARBA00023136"/>
    </source>
</evidence>